<accession>A0A921FNF5</accession>
<reference evidence="1" key="2">
    <citation type="submission" date="2021-09" db="EMBL/GenBank/DDBJ databases">
        <authorList>
            <person name="Gilroy R."/>
        </authorList>
    </citation>
    <scope>NUCLEOTIDE SEQUENCE</scope>
    <source>
        <strain evidence="1">ChiHjej13B12-14962</strain>
    </source>
</reference>
<sequence>MARQSRLGLSGWKKLVTTTYRLFKSRSVEMNRVGVRVATGRGAALQATGSYVHDTVG</sequence>
<evidence type="ECO:0000313" key="1">
    <source>
        <dbReference type="EMBL" id="HJF15055.1"/>
    </source>
</evidence>
<dbReference type="Proteomes" id="UP000703315">
    <property type="component" value="Unassembled WGS sequence"/>
</dbReference>
<dbReference type="EMBL" id="DYXC01000105">
    <property type="protein sequence ID" value="HJF15055.1"/>
    <property type="molecule type" value="Genomic_DNA"/>
</dbReference>
<evidence type="ECO:0000313" key="2">
    <source>
        <dbReference type="Proteomes" id="UP000703315"/>
    </source>
</evidence>
<organism evidence="1 2">
    <name type="scientific">Enteractinococcus helveticum</name>
    <dbReference type="NCBI Taxonomy" id="1837282"/>
    <lineage>
        <taxon>Bacteria</taxon>
        <taxon>Bacillati</taxon>
        <taxon>Actinomycetota</taxon>
        <taxon>Actinomycetes</taxon>
        <taxon>Micrococcales</taxon>
        <taxon>Micrococcaceae</taxon>
    </lineage>
</organism>
<comment type="caution">
    <text evidence="1">The sequence shown here is derived from an EMBL/GenBank/DDBJ whole genome shotgun (WGS) entry which is preliminary data.</text>
</comment>
<name>A0A921FNF5_9MICC</name>
<proteinExistence type="predicted"/>
<dbReference type="RefSeq" id="WP_303906456.1">
    <property type="nucleotide sequence ID" value="NZ_DYXC01000105.1"/>
</dbReference>
<protein>
    <submittedName>
        <fullName evidence="1">Uncharacterized protein</fullName>
    </submittedName>
</protein>
<dbReference type="AlphaFoldDB" id="A0A921FNF5"/>
<gene>
    <name evidence="1" type="ORF">K8V32_09690</name>
</gene>
<reference evidence="1" key="1">
    <citation type="journal article" date="2021" name="PeerJ">
        <title>Extensive microbial diversity within the chicken gut microbiome revealed by metagenomics and culture.</title>
        <authorList>
            <person name="Gilroy R."/>
            <person name="Ravi A."/>
            <person name="Getino M."/>
            <person name="Pursley I."/>
            <person name="Horton D.L."/>
            <person name="Alikhan N.F."/>
            <person name="Baker D."/>
            <person name="Gharbi K."/>
            <person name="Hall N."/>
            <person name="Watson M."/>
            <person name="Adriaenssens E.M."/>
            <person name="Foster-Nyarko E."/>
            <person name="Jarju S."/>
            <person name="Secka A."/>
            <person name="Antonio M."/>
            <person name="Oren A."/>
            <person name="Chaudhuri R.R."/>
            <person name="La Ragione R."/>
            <person name="Hildebrand F."/>
            <person name="Pallen M.J."/>
        </authorList>
    </citation>
    <scope>NUCLEOTIDE SEQUENCE</scope>
    <source>
        <strain evidence="1">ChiHjej13B12-14962</strain>
    </source>
</reference>